<gene>
    <name evidence="2" type="ORF">HELGO_WM14882</name>
</gene>
<proteinExistence type="predicted"/>
<dbReference type="InterPro" id="IPR051802">
    <property type="entry name" value="YfhM-like"/>
</dbReference>
<sequence length="608" mass="69541">YLISYPYGCAEQTSSKLAAMHYAKAFLTNDELIRNSKNFTLQGIKKLHNMQNYYGEFEYWEGVDTVSPYASLYTAQTLLEIAKTNDLVKESLKKKTVKMLNAVASENGTYQAEYSKFHQLYAAYILAENNLLSSSVANMLYEKKTYKGHFLATFYMAAILKATGKVEKAEALFTANNYELSKYAYKTYGNKSGNFESNVRDMTLHFIVKTKYFNKDANDLDVLQKEFSNLYSTQEKALALKAISTYLGKPTNTNMDVTVKVNNKSLNYKKSKLLTVDKVTSSSIELEPKNSKLSYSIELVKNLPKDLKNELSTQKELSIQQEFVNANGSQVDLANLKQGDKLFSKITIANYGKIEHVVLNQKVPACLSIVNDNIKGHEPHFKNVNINVAHKEIQDDRILHFINLNDKKEYSRTLKKDVSIENRGVLYSPLLATSIGECKLPSTIIEAMYNPRIKDHAQVAHSVTVKRLKDSSSNPKQDSTQTTFEEEAKALVQKIYQQEMNSNNPLEFANYFDFPLKVYFRDKNFSKEALLADKRKYFKDWSQRAYSNMKTSIKEYNKQEQEVKVKVTFDYKIYNGKKALTGESNHLLTVIQKKGKILVRSIELVKKN</sequence>
<dbReference type="Gene3D" id="1.50.10.20">
    <property type="match status" value="1"/>
</dbReference>
<dbReference type="EMBL" id="CACVAR010000166">
    <property type="protein sequence ID" value="CAA6807465.1"/>
    <property type="molecule type" value="Genomic_DNA"/>
</dbReference>
<dbReference type="InterPro" id="IPR047565">
    <property type="entry name" value="Alpha-macroglob_thiol-ester_cl"/>
</dbReference>
<dbReference type="InterPro" id="IPR041246">
    <property type="entry name" value="Bact_MG10"/>
</dbReference>
<protein>
    <submittedName>
        <fullName evidence="2">Alpha-2-macroglobulin</fullName>
    </submittedName>
</protein>
<dbReference type="SMART" id="SM01419">
    <property type="entry name" value="Thiol-ester_cl"/>
    <property type="match status" value="1"/>
</dbReference>
<reference evidence="2" key="1">
    <citation type="submission" date="2020-01" db="EMBL/GenBank/DDBJ databases">
        <authorList>
            <person name="Meier V. D."/>
            <person name="Meier V D."/>
        </authorList>
    </citation>
    <scope>NUCLEOTIDE SEQUENCE</scope>
    <source>
        <strain evidence="2">HLG_WM_MAG_03</strain>
    </source>
</reference>
<name>A0A6S6SW02_9BACT</name>
<dbReference type="Pfam" id="PF17973">
    <property type="entry name" value="bMG10"/>
    <property type="match status" value="1"/>
</dbReference>
<feature type="non-terminal residue" evidence="2">
    <location>
        <position position="1"/>
    </location>
</feature>
<accession>A0A6S6SW02</accession>
<dbReference type="AlphaFoldDB" id="A0A6S6SW02"/>
<dbReference type="InterPro" id="IPR008930">
    <property type="entry name" value="Terpenoid_cyclase/PrenylTrfase"/>
</dbReference>
<evidence type="ECO:0000259" key="1">
    <source>
        <dbReference type="Pfam" id="PF17973"/>
    </source>
</evidence>
<dbReference type="PANTHER" id="PTHR40094">
    <property type="entry name" value="ALPHA-2-MACROGLOBULIN HOMOLOG"/>
    <property type="match status" value="1"/>
</dbReference>
<dbReference type="GO" id="GO:0004866">
    <property type="term" value="F:endopeptidase inhibitor activity"/>
    <property type="evidence" value="ECO:0007669"/>
    <property type="project" value="TreeGrafter"/>
</dbReference>
<organism evidence="2">
    <name type="scientific">uncultured Sulfurovum sp</name>
    <dbReference type="NCBI Taxonomy" id="269237"/>
    <lineage>
        <taxon>Bacteria</taxon>
        <taxon>Pseudomonadati</taxon>
        <taxon>Campylobacterota</taxon>
        <taxon>Epsilonproteobacteria</taxon>
        <taxon>Campylobacterales</taxon>
        <taxon>Sulfurovaceae</taxon>
        <taxon>Sulfurovum</taxon>
        <taxon>environmental samples</taxon>
    </lineage>
</organism>
<dbReference type="SUPFAM" id="SSF48239">
    <property type="entry name" value="Terpenoid cyclases/Protein prenyltransferases"/>
    <property type="match status" value="1"/>
</dbReference>
<dbReference type="PANTHER" id="PTHR40094:SF1">
    <property type="entry name" value="UBIQUITIN DOMAIN-CONTAINING PROTEIN"/>
    <property type="match status" value="1"/>
</dbReference>
<evidence type="ECO:0000313" key="2">
    <source>
        <dbReference type="EMBL" id="CAA6807465.1"/>
    </source>
</evidence>
<dbReference type="CDD" id="cd02891">
    <property type="entry name" value="A2M_like"/>
    <property type="match status" value="1"/>
</dbReference>
<feature type="domain" description="Bacterial alpha-2-macroglobulin MG10" evidence="1">
    <location>
        <begin position="317"/>
        <end position="451"/>
    </location>
</feature>